<dbReference type="Proteomes" id="UP000230002">
    <property type="component" value="Unassembled WGS sequence"/>
</dbReference>
<feature type="region of interest" description="Disordered" evidence="1">
    <location>
        <begin position="58"/>
        <end position="86"/>
    </location>
</feature>
<sequence>MRVWSPRSVVSNMDICAGLCPSPLPDRHRPSSTPCLVSTQPLQTSYVVSIPPVQCSSDVPRSRFDPSRSFRSTKSNVSLPSPSHRPQSRAMFVYSTVPVHPFRGHEVD</sequence>
<keyword evidence="3" id="KW-1185">Reference proteome</keyword>
<dbReference type="EMBL" id="AYKW01000068">
    <property type="protein sequence ID" value="PIL23357.1"/>
    <property type="molecule type" value="Genomic_DNA"/>
</dbReference>
<dbReference type="AlphaFoldDB" id="A0A2G8RPD2"/>
<evidence type="ECO:0000313" key="3">
    <source>
        <dbReference type="Proteomes" id="UP000230002"/>
    </source>
</evidence>
<feature type="compositionally biased region" description="Polar residues" evidence="1">
    <location>
        <begin position="73"/>
        <end position="85"/>
    </location>
</feature>
<gene>
    <name evidence="2" type="ORF">GSI_14668</name>
</gene>
<organism evidence="2 3">
    <name type="scientific">Ganoderma sinense ZZ0214-1</name>
    <dbReference type="NCBI Taxonomy" id="1077348"/>
    <lineage>
        <taxon>Eukaryota</taxon>
        <taxon>Fungi</taxon>
        <taxon>Dikarya</taxon>
        <taxon>Basidiomycota</taxon>
        <taxon>Agaricomycotina</taxon>
        <taxon>Agaricomycetes</taxon>
        <taxon>Polyporales</taxon>
        <taxon>Polyporaceae</taxon>
        <taxon>Ganoderma</taxon>
    </lineage>
</organism>
<accession>A0A2G8RPD2</accession>
<comment type="caution">
    <text evidence="2">The sequence shown here is derived from an EMBL/GenBank/DDBJ whole genome shotgun (WGS) entry which is preliminary data.</text>
</comment>
<proteinExistence type="predicted"/>
<reference evidence="2 3" key="1">
    <citation type="journal article" date="2015" name="Sci. Rep.">
        <title>Chromosome-level genome map provides insights into diverse defense mechanisms in the medicinal fungus Ganoderma sinense.</title>
        <authorList>
            <person name="Zhu Y."/>
            <person name="Xu J."/>
            <person name="Sun C."/>
            <person name="Zhou S."/>
            <person name="Xu H."/>
            <person name="Nelson D.R."/>
            <person name="Qian J."/>
            <person name="Song J."/>
            <person name="Luo H."/>
            <person name="Xiang L."/>
            <person name="Li Y."/>
            <person name="Xu Z."/>
            <person name="Ji A."/>
            <person name="Wang L."/>
            <person name="Lu S."/>
            <person name="Hayward A."/>
            <person name="Sun W."/>
            <person name="Li X."/>
            <person name="Schwartz D.C."/>
            <person name="Wang Y."/>
            <person name="Chen S."/>
        </authorList>
    </citation>
    <scope>NUCLEOTIDE SEQUENCE [LARGE SCALE GENOMIC DNA]</scope>
    <source>
        <strain evidence="2 3">ZZ0214-1</strain>
    </source>
</reference>
<name>A0A2G8RPD2_9APHY</name>
<evidence type="ECO:0000313" key="2">
    <source>
        <dbReference type="EMBL" id="PIL23357.1"/>
    </source>
</evidence>
<evidence type="ECO:0000256" key="1">
    <source>
        <dbReference type="SAM" id="MobiDB-lite"/>
    </source>
</evidence>
<protein>
    <submittedName>
        <fullName evidence="2">Uncharacterized protein</fullName>
    </submittedName>
</protein>